<dbReference type="KEGG" id="glz:GLAREA_06643"/>
<dbReference type="EMBL" id="KE145357">
    <property type="protein sequence ID" value="EPE33630.1"/>
    <property type="molecule type" value="Genomic_DNA"/>
</dbReference>
<sequence>MMEPTICSKDERRSQFKGFDSLEKKRSDLIQACYHDHILAWKSELNKLCREAESDHGKALAVLQADLEAEKKARRGFQEIVAELRVAKEAMEKSRYVLVLIDADADFYLFDKKFLSRRISGGLEAADAFEKITREYLKTLGASISDPEKVHIKVKAYANLEGQSRFCLTSRLVNSLDDVSQFWIGFTRRFPTFEFMDIGSGREEVDHRLRKVLSLNIDNIQCKHVILACGHDSGYAGALREYSNTTNGARISLLETEKMRHEITTLGFKSTTMFRSLFQNDYISAPALPRPELYSKKLAGPVLQQTGSGVGGLAPVTEERLVANVARLGPVLFDSTGKRVDRPLSVDENLLKAMRKHDFCHWHYLRADCVKPCVRRHDYRRPVSDKEFDAIWYLSRFGKCNKMRRMGGNCTDDKCIFGH</sequence>
<dbReference type="AlphaFoldDB" id="S3D758"/>
<organism evidence="2 3">
    <name type="scientific">Glarea lozoyensis (strain ATCC 20868 / MF5171)</name>
    <dbReference type="NCBI Taxonomy" id="1116229"/>
    <lineage>
        <taxon>Eukaryota</taxon>
        <taxon>Fungi</taxon>
        <taxon>Dikarya</taxon>
        <taxon>Ascomycota</taxon>
        <taxon>Pezizomycotina</taxon>
        <taxon>Leotiomycetes</taxon>
        <taxon>Helotiales</taxon>
        <taxon>Helotiaceae</taxon>
        <taxon>Glarea</taxon>
    </lineage>
</organism>
<feature type="domain" description="DUF7923" evidence="1">
    <location>
        <begin position="92"/>
        <end position="273"/>
    </location>
</feature>
<reference evidence="2 3" key="1">
    <citation type="journal article" date="2013" name="BMC Genomics">
        <title>Genomics-driven discovery of the pneumocandin biosynthetic gene cluster in the fungus Glarea lozoyensis.</title>
        <authorList>
            <person name="Chen L."/>
            <person name="Yue Q."/>
            <person name="Zhang X."/>
            <person name="Xiang M."/>
            <person name="Wang C."/>
            <person name="Li S."/>
            <person name="Che Y."/>
            <person name="Ortiz-Lopez F.J."/>
            <person name="Bills G.F."/>
            <person name="Liu X."/>
            <person name="An Z."/>
        </authorList>
    </citation>
    <scope>NUCLEOTIDE SEQUENCE [LARGE SCALE GENOMIC DNA]</scope>
    <source>
        <strain evidence="3">ATCC 20868 / MF5171</strain>
    </source>
</reference>
<dbReference type="GeneID" id="19465696"/>
<dbReference type="PANTHER" id="PTHR37543">
    <property type="entry name" value="CCCH ZINC FINGER DNA BINDING PROTEIN (AFU_ORTHOLOGUE AFUA_5G12760)"/>
    <property type="match status" value="1"/>
</dbReference>
<dbReference type="STRING" id="1116229.S3D758"/>
<evidence type="ECO:0000313" key="3">
    <source>
        <dbReference type="Proteomes" id="UP000016922"/>
    </source>
</evidence>
<keyword evidence="3" id="KW-1185">Reference proteome</keyword>
<dbReference type="OrthoDB" id="2270193at2759"/>
<dbReference type="HOGENOM" id="CLU_031811_1_1_1"/>
<dbReference type="Proteomes" id="UP000016922">
    <property type="component" value="Unassembled WGS sequence"/>
</dbReference>
<dbReference type="PANTHER" id="PTHR37543:SF1">
    <property type="entry name" value="CCCH ZINC FINGER DNA BINDING PROTEIN (AFU_ORTHOLOGUE AFUA_5G12760)"/>
    <property type="match status" value="1"/>
</dbReference>
<evidence type="ECO:0000313" key="2">
    <source>
        <dbReference type="EMBL" id="EPE33630.1"/>
    </source>
</evidence>
<accession>S3D758</accession>
<evidence type="ECO:0000259" key="1">
    <source>
        <dbReference type="Pfam" id="PF25540"/>
    </source>
</evidence>
<protein>
    <recommendedName>
        <fullName evidence="1">DUF7923 domain-containing protein</fullName>
    </recommendedName>
</protein>
<proteinExistence type="predicted"/>
<name>S3D758_GLAL2</name>
<gene>
    <name evidence="2" type="ORF">GLAREA_06643</name>
</gene>
<dbReference type="RefSeq" id="XP_008078782.1">
    <property type="nucleotide sequence ID" value="XM_008080591.1"/>
</dbReference>
<dbReference type="Pfam" id="PF25540">
    <property type="entry name" value="DUF7923"/>
    <property type="match status" value="1"/>
</dbReference>
<dbReference type="OMA" id="LNEWHEA"/>
<dbReference type="InterPro" id="IPR057683">
    <property type="entry name" value="DUF7923"/>
</dbReference>